<name>A0A8C6WKK1_9GOBI</name>
<dbReference type="GO" id="GO:0050829">
    <property type="term" value="P:defense response to Gram-negative bacterium"/>
    <property type="evidence" value="ECO:0007669"/>
    <property type="project" value="TreeGrafter"/>
</dbReference>
<dbReference type="AlphaFoldDB" id="A0A8C6WKK1"/>
<dbReference type="GO" id="GO:0046642">
    <property type="term" value="P:negative regulation of alpha-beta T cell proliferation"/>
    <property type="evidence" value="ECO:0007669"/>
    <property type="project" value="TreeGrafter"/>
</dbReference>
<dbReference type="PANTHER" id="PTHR46838:SF1">
    <property type="entry name" value="TUMOR NECROSIS FACTOR RECEPTOR SUPERFAMILY MEMBER 14"/>
    <property type="match status" value="1"/>
</dbReference>
<dbReference type="GO" id="GO:2000406">
    <property type="term" value="P:positive regulation of T cell migration"/>
    <property type="evidence" value="ECO:0007669"/>
    <property type="project" value="TreeGrafter"/>
</dbReference>
<feature type="disulfide bond" evidence="1">
    <location>
        <begin position="56"/>
        <end position="71"/>
    </location>
</feature>
<keyword evidence="5" id="KW-1185">Reference proteome</keyword>
<comment type="caution">
    <text evidence="1">Lacks conserved residue(s) required for the propagation of feature annotation.</text>
</comment>
<feature type="chain" id="PRO_5034295409" description="TNFR-Cys domain-containing protein" evidence="2">
    <location>
        <begin position="23"/>
        <end position="144"/>
    </location>
</feature>
<organism evidence="4 5">
    <name type="scientific">Neogobius melanostomus</name>
    <name type="common">round goby</name>
    <dbReference type="NCBI Taxonomy" id="47308"/>
    <lineage>
        <taxon>Eukaryota</taxon>
        <taxon>Metazoa</taxon>
        <taxon>Chordata</taxon>
        <taxon>Craniata</taxon>
        <taxon>Vertebrata</taxon>
        <taxon>Euteleostomi</taxon>
        <taxon>Actinopterygii</taxon>
        <taxon>Neopterygii</taxon>
        <taxon>Teleostei</taxon>
        <taxon>Neoteleostei</taxon>
        <taxon>Acanthomorphata</taxon>
        <taxon>Gobiaria</taxon>
        <taxon>Gobiiformes</taxon>
        <taxon>Gobioidei</taxon>
        <taxon>Gobiidae</taxon>
        <taxon>Benthophilinae</taxon>
        <taxon>Neogobiini</taxon>
        <taxon>Neogobius</taxon>
    </lineage>
</organism>
<reference evidence="4" key="1">
    <citation type="submission" date="2025-08" db="UniProtKB">
        <authorList>
            <consortium name="Ensembl"/>
        </authorList>
    </citation>
    <scope>IDENTIFICATION</scope>
</reference>
<proteinExistence type="predicted"/>
<keyword evidence="1" id="KW-1015">Disulfide bond</keyword>
<evidence type="ECO:0000256" key="2">
    <source>
        <dbReference type="SAM" id="SignalP"/>
    </source>
</evidence>
<feature type="signal peptide" evidence="2">
    <location>
        <begin position="1"/>
        <end position="22"/>
    </location>
</feature>
<keyword evidence="2" id="KW-0732">Signal</keyword>
<feature type="repeat" description="TNFR-Cys" evidence="1">
    <location>
        <begin position="55"/>
        <end position="100"/>
    </location>
</feature>
<evidence type="ECO:0000256" key="1">
    <source>
        <dbReference type="PROSITE-ProRule" id="PRU00206"/>
    </source>
</evidence>
<feature type="domain" description="TNFR-Cys" evidence="3">
    <location>
        <begin position="55"/>
        <end position="100"/>
    </location>
</feature>
<dbReference type="InterPro" id="IPR001368">
    <property type="entry name" value="TNFR/NGFR_Cys_rich_reg"/>
</dbReference>
<dbReference type="Proteomes" id="UP000694523">
    <property type="component" value="Unplaced"/>
</dbReference>
<dbReference type="PANTHER" id="PTHR46838">
    <property type="entry name" value="TUMOR NECROSIS FACTOR RECEPTOR SUPERFAMILY MEMBER 14"/>
    <property type="match status" value="1"/>
</dbReference>
<accession>A0A8C6WKK1</accession>
<reference evidence="4" key="2">
    <citation type="submission" date="2025-09" db="UniProtKB">
        <authorList>
            <consortium name="Ensembl"/>
        </authorList>
    </citation>
    <scope>IDENTIFICATION</scope>
</reference>
<dbReference type="SUPFAM" id="SSF57586">
    <property type="entry name" value="TNF receptor-like"/>
    <property type="match status" value="1"/>
</dbReference>
<sequence length="144" mass="16352">MEFLHLSLQLLCLLSITGLIITCELERNGVCCNKCAPGFYVEKLCSNPQQTICKPCPHGSFSDNHHFLHVCNKCRTCEQANVVYVKCSCGPGFLCSNNICTKCEKFRCVREKDSKQPHTHTTRTNTTTTTTLLLPSPIYYFFKY</sequence>
<dbReference type="GO" id="GO:0009897">
    <property type="term" value="C:external side of plasma membrane"/>
    <property type="evidence" value="ECO:0007669"/>
    <property type="project" value="TreeGrafter"/>
</dbReference>
<evidence type="ECO:0000259" key="3">
    <source>
        <dbReference type="PROSITE" id="PS50050"/>
    </source>
</evidence>
<feature type="disulfide bond" evidence="1">
    <location>
        <begin position="74"/>
        <end position="87"/>
    </location>
</feature>
<dbReference type="GO" id="GO:0050830">
    <property type="term" value="P:defense response to Gram-positive bacterium"/>
    <property type="evidence" value="ECO:0007669"/>
    <property type="project" value="TreeGrafter"/>
</dbReference>
<evidence type="ECO:0000313" key="4">
    <source>
        <dbReference type="Ensembl" id="ENSNMLP00000014138.1"/>
    </source>
</evidence>
<dbReference type="Gene3D" id="2.10.50.10">
    <property type="entry name" value="Tumor Necrosis Factor Receptor, subunit A, domain 2"/>
    <property type="match status" value="1"/>
</dbReference>
<dbReference type="Ensembl" id="ENSNMLT00000015909.1">
    <property type="protein sequence ID" value="ENSNMLP00000014138.1"/>
    <property type="gene ID" value="ENSNMLG00000009457.1"/>
</dbReference>
<dbReference type="GO" id="GO:0002720">
    <property type="term" value="P:positive regulation of cytokine production involved in immune response"/>
    <property type="evidence" value="ECO:0007669"/>
    <property type="project" value="TreeGrafter"/>
</dbReference>
<protein>
    <recommendedName>
        <fullName evidence="3">TNFR-Cys domain-containing protein</fullName>
    </recommendedName>
</protein>
<evidence type="ECO:0000313" key="5">
    <source>
        <dbReference type="Proteomes" id="UP000694523"/>
    </source>
</evidence>
<dbReference type="PROSITE" id="PS50050">
    <property type="entry name" value="TNFR_NGFR_2"/>
    <property type="match status" value="1"/>
</dbReference>